<dbReference type="Gene3D" id="3.40.50.1820">
    <property type="entry name" value="alpha/beta hydrolase"/>
    <property type="match status" value="1"/>
</dbReference>
<evidence type="ECO:0000313" key="2">
    <source>
        <dbReference type="EMBL" id="CAL4120477.1"/>
    </source>
</evidence>
<accession>A0AAV2RDC2</accession>
<dbReference type="Proteomes" id="UP001497623">
    <property type="component" value="Unassembled WGS sequence"/>
</dbReference>
<comment type="caution">
    <text evidence="2">The sequence shown here is derived from an EMBL/GenBank/DDBJ whole genome shotgun (WGS) entry which is preliminary data.</text>
</comment>
<gene>
    <name evidence="2" type="ORF">MNOR_LOCUS22054</name>
</gene>
<dbReference type="EMBL" id="CAXKWB010018235">
    <property type="protein sequence ID" value="CAL4120477.1"/>
    <property type="molecule type" value="Genomic_DNA"/>
</dbReference>
<organism evidence="2 3">
    <name type="scientific">Meganyctiphanes norvegica</name>
    <name type="common">Northern krill</name>
    <name type="synonym">Thysanopoda norvegica</name>
    <dbReference type="NCBI Taxonomy" id="48144"/>
    <lineage>
        <taxon>Eukaryota</taxon>
        <taxon>Metazoa</taxon>
        <taxon>Ecdysozoa</taxon>
        <taxon>Arthropoda</taxon>
        <taxon>Crustacea</taxon>
        <taxon>Multicrustacea</taxon>
        <taxon>Malacostraca</taxon>
        <taxon>Eumalacostraca</taxon>
        <taxon>Eucarida</taxon>
        <taxon>Euphausiacea</taxon>
        <taxon>Euphausiidae</taxon>
        <taxon>Meganyctiphanes</taxon>
    </lineage>
</organism>
<dbReference type="AlphaFoldDB" id="A0AAV2RDC2"/>
<reference evidence="2 3" key="1">
    <citation type="submission" date="2024-05" db="EMBL/GenBank/DDBJ databases">
        <authorList>
            <person name="Wallberg A."/>
        </authorList>
    </citation>
    <scope>NUCLEOTIDE SEQUENCE [LARGE SCALE GENOMIC DNA]</scope>
</reference>
<feature type="non-terminal residue" evidence="2">
    <location>
        <position position="130"/>
    </location>
</feature>
<dbReference type="InterPro" id="IPR029058">
    <property type="entry name" value="AB_hydrolase_fold"/>
</dbReference>
<dbReference type="GO" id="GO:0016298">
    <property type="term" value="F:lipase activity"/>
    <property type="evidence" value="ECO:0007669"/>
    <property type="project" value="InterPro"/>
</dbReference>
<proteinExistence type="predicted"/>
<evidence type="ECO:0000313" key="3">
    <source>
        <dbReference type="Proteomes" id="UP001497623"/>
    </source>
</evidence>
<protein>
    <recommendedName>
        <fullName evidence="1">Lipase domain-containing protein</fullName>
    </recommendedName>
</protein>
<dbReference type="Pfam" id="PF00151">
    <property type="entry name" value="Lipase"/>
    <property type="match status" value="1"/>
</dbReference>
<dbReference type="InterPro" id="IPR013818">
    <property type="entry name" value="Lipase"/>
</dbReference>
<evidence type="ECO:0000259" key="1">
    <source>
        <dbReference type="Pfam" id="PF00151"/>
    </source>
</evidence>
<sequence>GIYANVSQLRNFRSMKRSGQVLEDNINSLLLEDDQDNTGLAVLEKCFGIYGCFRIDQPFLSLARPLNAFPQDPKDITPKLCLYTRTNPTDCQLLRIGFPGDVAASNFVVGDAVKIVTHGYLEHGDKRWLK</sequence>
<feature type="non-terminal residue" evidence="2">
    <location>
        <position position="1"/>
    </location>
</feature>
<keyword evidence="3" id="KW-1185">Reference proteome</keyword>
<name>A0AAV2RDC2_MEGNR</name>
<feature type="domain" description="Lipase" evidence="1">
    <location>
        <begin position="45"/>
        <end position="129"/>
    </location>
</feature>